<dbReference type="OrthoDB" id="10024505at2759"/>
<feature type="compositionally biased region" description="Polar residues" evidence="1">
    <location>
        <begin position="1"/>
        <end position="30"/>
    </location>
</feature>
<evidence type="ECO:0000256" key="1">
    <source>
        <dbReference type="SAM" id="MobiDB-lite"/>
    </source>
</evidence>
<feature type="compositionally biased region" description="Basic and acidic residues" evidence="1">
    <location>
        <begin position="66"/>
        <end position="75"/>
    </location>
</feature>
<reference evidence="3" key="1">
    <citation type="submission" date="2025-08" db="UniProtKB">
        <authorList>
            <consortium name="RefSeq"/>
        </authorList>
    </citation>
    <scope>IDENTIFICATION</scope>
    <source>
        <tissue evidence="3">Gonad</tissue>
    </source>
</reference>
<accession>A0A6P4ZRY8</accession>
<keyword evidence="2" id="KW-1185">Reference proteome</keyword>
<feature type="compositionally biased region" description="Basic residues" evidence="1">
    <location>
        <begin position="83"/>
        <end position="98"/>
    </location>
</feature>
<feature type="region of interest" description="Disordered" evidence="1">
    <location>
        <begin position="176"/>
        <end position="212"/>
    </location>
</feature>
<feature type="compositionally biased region" description="Polar residues" evidence="1">
    <location>
        <begin position="251"/>
        <end position="264"/>
    </location>
</feature>
<dbReference type="Proteomes" id="UP000515135">
    <property type="component" value="Unplaced"/>
</dbReference>
<organism evidence="2 3">
    <name type="scientific">Branchiostoma belcheri</name>
    <name type="common">Amphioxus</name>
    <dbReference type="NCBI Taxonomy" id="7741"/>
    <lineage>
        <taxon>Eukaryota</taxon>
        <taxon>Metazoa</taxon>
        <taxon>Chordata</taxon>
        <taxon>Cephalochordata</taxon>
        <taxon>Leptocardii</taxon>
        <taxon>Amphioxiformes</taxon>
        <taxon>Branchiostomatidae</taxon>
        <taxon>Branchiostoma</taxon>
    </lineage>
</organism>
<feature type="region of interest" description="Disordered" evidence="1">
    <location>
        <begin position="226"/>
        <end position="264"/>
    </location>
</feature>
<dbReference type="GeneID" id="109485020"/>
<gene>
    <name evidence="3" type="primary">LOC109485020</name>
</gene>
<evidence type="ECO:0000313" key="3">
    <source>
        <dbReference type="RefSeq" id="XP_019643970.1"/>
    </source>
</evidence>
<sequence>MENNTVDGRVPNENQLTQPTGTARLQQSAPYRSPPAIPPALPNAEAGMGIALETAQKQGPTATHLDSARPGETLRQRSGPYTKKVHHSSRSLPRRPAKQHSWTVLTASTHHLNSRDPSEGPSGTQAGGLGWLSGGLLVAQTLLHRGNAPRERSGTERLKDFVPYQWLLQRLKKAAATGATENETNNPSKSATSSLPKDGQQSNSHTASSSGRCAYQPYSHFAEQAMCETSTSSVSRPSNQTQDEPMELGSEPSSETETAHDSASGNINRLVENAGFDRFHFDHDSKPSMCVSDSRLRCPAVEGMETESSILGSEGCEDTAETARLEEGETRERRRRFLSGPARLVDTRTGFAKVMAATTQRMRGKRLVEDVLKKNQPRDQLPKVPAKRRWKSF</sequence>
<dbReference type="RefSeq" id="XP_019643970.1">
    <property type="nucleotide sequence ID" value="XM_019788411.1"/>
</dbReference>
<dbReference type="AlphaFoldDB" id="A0A6P4ZRY8"/>
<feature type="compositionally biased region" description="Polar residues" evidence="1">
    <location>
        <begin position="187"/>
        <end position="211"/>
    </location>
</feature>
<feature type="region of interest" description="Disordered" evidence="1">
    <location>
        <begin position="374"/>
        <end position="393"/>
    </location>
</feature>
<evidence type="ECO:0000313" key="2">
    <source>
        <dbReference type="Proteomes" id="UP000515135"/>
    </source>
</evidence>
<proteinExistence type="predicted"/>
<feature type="compositionally biased region" description="Polar residues" evidence="1">
    <location>
        <begin position="227"/>
        <end position="243"/>
    </location>
</feature>
<feature type="region of interest" description="Disordered" evidence="1">
    <location>
        <begin position="1"/>
        <end position="102"/>
    </location>
</feature>
<dbReference type="KEGG" id="bbel:109485020"/>
<feature type="compositionally biased region" description="Low complexity" evidence="1">
    <location>
        <begin position="176"/>
        <end position="186"/>
    </location>
</feature>
<name>A0A6P4ZRY8_BRABE</name>
<feature type="compositionally biased region" description="Pro residues" evidence="1">
    <location>
        <begin position="32"/>
        <end position="41"/>
    </location>
</feature>
<protein>
    <submittedName>
        <fullName evidence="3">Uncharacterized protein LOC109485020</fullName>
    </submittedName>
</protein>